<dbReference type="GO" id="GO:0005044">
    <property type="term" value="F:scavenger receptor activity"/>
    <property type="evidence" value="ECO:0007669"/>
    <property type="project" value="InterPro"/>
</dbReference>
<dbReference type="InterPro" id="IPR002049">
    <property type="entry name" value="LE_dom"/>
</dbReference>
<evidence type="ECO:0000256" key="2">
    <source>
        <dbReference type="PROSITE-ProRule" id="PRU00076"/>
    </source>
</evidence>
<protein>
    <recommendedName>
        <fullName evidence="5">EGF-like domain-containing protein</fullName>
    </recommendedName>
</protein>
<dbReference type="PANTHER" id="PTHR24043">
    <property type="entry name" value="SCAVENGER RECEPTOR CLASS F"/>
    <property type="match status" value="1"/>
</dbReference>
<keyword evidence="7" id="KW-1185">Reference proteome</keyword>
<evidence type="ECO:0000313" key="6">
    <source>
        <dbReference type="EMBL" id="PIK57921.1"/>
    </source>
</evidence>
<evidence type="ECO:0000313" key="7">
    <source>
        <dbReference type="Proteomes" id="UP000230750"/>
    </source>
</evidence>
<evidence type="ECO:0000256" key="4">
    <source>
        <dbReference type="SAM" id="Phobius"/>
    </source>
</evidence>
<feature type="disulfide bond" evidence="2">
    <location>
        <begin position="48"/>
        <end position="57"/>
    </location>
</feature>
<dbReference type="AlphaFoldDB" id="A0A2G8LCE6"/>
<feature type="disulfide bond" evidence="2">
    <location>
        <begin position="239"/>
        <end position="249"/>
    </location>
</feature>
<dbReference type="Proteomes" id="UP000230750">
    <property type="component" value="Unassembled WGS sequence"/>
</dbReference>
<comment type="caution">
    <text evidence="6">The sequence shown here is derived from an EMBL/GenBank/DDBJ whole genome shotgun (WGS) entry which is preliminary data.</text>
</comment>
<organism evidence="6 7">
    <name type="scientific">Stichopus japonicus</name>
    <name type="common">Sea cucumber</name>
    <dbReference type="NCBI Taxonomy" id="307972"/>
    <lineage>
        <taxon>Eukaryota</taxon>
        <taxon>Metazoa</taxon>
        <taxon>Echinodermata</taxon>
        <taxon>Eleutherozoa</taxon>
        <taxon>Echinozoa</taxon>
        <taxon>Holothuroidea</taxon>
        <taxon>Aspidochirotacea</taxon>
        <taxon>Aspidochirotida</taxon>
        <taxon>Stichopodidae</taxon>
        <taxon>Apostichopus</taxon>
    </lineage>
</organism>
<accession>A0A2G8LCE6</accession>
<evidence type="ECO:0000259" key="5">
    <source>
        <dbReference type="PROSITE" id="PS50026"/>
    </source>
</evidence>
<feature type="domain" description="EGF-like" evidence="5">
    <location>
        <begin position="192"/>
        <end position="224"/>
    </location>
</feature>
<feature type="disulfide bond" evidence="2">
    <location>
        <begin position="258"/>
        <end position="267"/>
    </location>
</feature>
<gene>
    <name evidence="6" type="ORF">BSL78_05202</name>
</gene>
<dbReference type="PROSITE" id="PS50026">
    <property type="entry name" value="EGF_3"/>
    <property type="match status" value="3"/>
</dbReference>
<sequence length="606" mass="66391">MRPGLTGDQCDQACPYHPSDPYSCLELCSDSDCQLGTSCKQTADACHCIDGYSGRECNLCNPVELPDVCGSCGGGAVVCQNDALCDMSLSTCTCKTGYLNSDCGYCDPMDHSNRCLEHCMYECKAGYCDTRIEACRCPKSYSGHDCSMCDPEMNPEQCAPACNGIVCMNDGLCNITKRECACAPGYYGNGCLNICSFECINDGYCDTHSKRCVCPLGYLGEDCSVCDPAIHLDNCTSHCPHSCINNSTCDSLTGVCECLPGWSGHACHEPCTEGFFGKKCSNPCTCKGWPCDHITGECFIETTTLLTTTVLTTTEERQSTQAPMSFLRIIVYCRPIESPSVILLLAFLAAIFLVLIILSALLYARKHYKRNHFSQPDHVELPLNNIVVIPIPSQDQGSGEPEFVAANTPLVESENTEEHISNSFRRPKDAENASIPLMKPNPRKSTNLDVDAQRFYTKEAGQNLDNFSKLPKGIKLNRNIFNEKEALNKDKFKNSNYEEPIDVKCVSLAGDDDLKKEVSENWNAEPSDGATGGYEKLASGSEEDSGNSDSEAKGKRNFPIYAQVDFDERDKSSEYQHLGHSFDREAETGDPSYSRLGITVPKGTVN</sequence>
<feature type="transmembrane region" description="Helical" evidence="4">
    <location>
        <begin position="341"/>
        <end position="364"/>
    </location>
</feature>
<keyword evidence="4" id="KW-0812">Transmembrane</keyword>
<feature type="disulfide bond" evidence="2">
    <location>
        <begin position="195"/>
        <end position="205"/>
    </location>
</feature>
<feature type="region of interest" description="Disordered" evidence="3">
    <location>
        <begin position="520"/>
        <end position="606"/>
    </location>
</feature>
<proteinExistence type="predicted"/>
<name>A0A2G8LCE6_STIJA</name>
<evidence type="ECO:0000256" key="1">
    <source>
        <dbReference type="ARBA" id="ARBA00022536"/>
    </source>
</evidence>
<dbReference type="OrthoDB" id="10252017at2759"/>
<dbReference type="EMBL" id="MRZV01000129">
    <property type="protein sequence ID" value="PIK57921.1"/>
    <property type="molecule type" value="Genomic_DNA"/>
</dbReference>
<feature type="domain" description="EGF-like" evidence="5">
    <location>
        <begin position="25"/>
        <end position="58"/>
    </location>
</feature>
<keyword evidence="2" id="KW-1015">Disulfide bond</keyword>
<dbReference type="PROSITE" id="PS00022">
    <property type="entry name" value="EGF_1"/>
    <property type="match status" value="4"/>
</dbReference>
<evidence type="ECO:0000256" key="3">
    <source>
        <dbReference type="SAM" id="MobiDB-lite"/>
    </source>
</evidence>
<dbReference type="Gene3D" id="2.170.300.10">
    <property type="entry name" value="Tie2 ligand-binding domain superfamily"/>
    <property type="match status" value="1"/>
</dbReference>
<dbReference type="InterPro" id="IPR042635">
    <property type="entry name" value="MEGF10/SREC1/2-like"/>
</dbReference>
<keyword evidence="4" id="KW-0472">Membrane</keyword>
<dbReference type="STRING" id="307972.A0A2G8LCE6"/>
<dbReference type="PRINTS" id="PR00011">
    <property type="entry name" value="EGFLAMININ"/>
</dbReference>
<keyword evidence="1 2" id="KW-0245">EGF-like domain</keyword>
<dbReference type="Pfam" id="PF00053">
    <property type="entry name" value="EGF_laminin"/>
    <property type="match status" value="1"/>
</dbReference>
<keyword evidence="4" id="KW-1133">Transmembrane helix</keyword>
<dbReference type="SMART" id="SM00181">
    <property type="entry name" value="EGF"/>
    <property type="match status" value="5"/>
</dbReference>
<comment type="caution">
    <text evidence="2">Lacks conserved residue(s) required for the propagation of feature annotation.</text>
</comment>
<dbReference type="InterPro" id="IPR000742">
    <property type="entry name" value="EGF"/>
</dbReference>
<feature type="disulfide bond" evidence="2">
    <location>
        <begin position="214"/>
        <end position="223"/>
    </location>
</feature>
<feature type="domain" description="EGF-like" evidence="5">
    <location>
        <begin position="236"/>
        <end position="268"/>
    </location>
</feature>
<reference evidence="6 7" key="1">
    <citation type="journal article" date="2017" name="PLoS Biol.">
        <title>The sea cucumber genome provides insights into morphological evolution and visceral regeneration.</title>
        <authorList>
            <person name="Zhang X."/>
            <person name="Sun L."/>
            <person name="Yuan J."/>
            <person name="Sun Y."/>
            <person name="Gao Y."/>
            <person name="Zhang L."/>
            <person name="Li S."/>
            <person name="Dai H."/>
            <person name="Hamel J.F."/>
            <person name="Liu C."/>
            <person name="Yu Y."/>
            <person name="Liu S."/>
            <person name="Lin W."/>
            <person name="Guo K."/>
            <person name="Jin S."/>
            <person name="Xu P."/>
            <person name="Storey K.B."/>
            <person name="Huan P."/>
            <person name="Zhang T."/>
            <person name="Zhou Y."/>
            <person name="Zhang J."/>
            <person name="Lin C."/>
            <person name="Li X."/>
            <person name="Xing L."/>
            <person name="Huo D."/>
            <person name="Sun M."/>
            <person name="Wang L."/>
            <person name="Mercier A."/>
            <person name="Li F."/>
            <person name="Yang H."/>
            <person name="Xiang J."/>
        </authorList>
    </citation>
    <scope>NUCLEOTIDE SEQUENCE [LARGE SCALE GENOMIC DNA]</scope>
    <source>
        <strain evidence="6">Shaxun</strain>
        <tissue evidence="6">Muscle</tissue>
    </source>
</reference>